<reference evidence="7" key="1">
    <citation type="submission" date="2021-04" db="EMBL/GenBank/DDBJ databases">
        <authorList>
            <consortium name="Molecular Ecology Group"/>
        </authorList>
    </citation>
    <scope>NUCLEOTIDE SEQUENCE</scope>
</reference>
<evidence type="ECO:0000259" key="6">
    <source>
        <dbReference type="PROSITE" id="PS50157"/>
    </source>
</evidence>
<feature type="domain" description="C2H2-type" evidence="6">
    <location>
        <begin position="122"/>
        <end position="149"/>
    </location>
</feature>
<dbReference type="EMBL" id="CAJHNH020002223">
    <property type="protein sequence ID" value="CAG5125994.1"/>
    <property type="molecule type" value="Genomic_DNA"/>
</dbReference>
<dbReference type="InterPro" id="IPR013087">
    <property type="entry name" value="Znf_C2H2_type"/>
</dbReference>
<protein>
    <recommendedName>
        <fullName evidence="6">C2H2-type domain-containing protein</fullName>
    </recommendedName>
</protein>
<dbReference type="PANTHER" id="PTHR24379">
    <property type="entry name" value="KRAB AND ZINC FINGER DOMAIN-CONTAINING"/>
    <property type="match status" value="1"/>
</dbReference>
<dbReference type="PROSITE" id="PS50157">
    <property type="entry name" value="ZINC_FINGER_C2H2_2"/>
    <property type="match status" value="2"/>
</dbReference>
<dbReference type="SUPFAM" id="SSF57667">
    <property type="entry name" value="beta-beta-alpha zinc fingers"/>
    <property type="match status" value="1"/>
</dbReference>
<evidence type="ECO:0000313" key="8">
    <source>
        <dbReference type="Proteomes" id="UP000678393"/>
    </source>
</evidence>
<dbReference type="SMART" id="SM00355">
    <property type="entry name" value="ZnF_C2H2"/>
    <property type="match status" value="3"/>
</dbReference>
<dbReference type="Proteomes" id="UP000678393">
    <property type="component" value="Unassembled WGS sequence"/>
</dbReference>
<evidence type="ECO:0000256" key="1">
    <source>
        <dbReference type="ARBA" id="ARBA00022723"/>
    </source>
</evidence>
<accession>A0A8S3Z8Q3</accession>
<keyword evidence="1" id="KW-0479">Metal-binding</keyword>
<evidence type="ECO:0000256" key="2">
    <source>
        <dbReference type="ARBA" id="ARBA00022737"/>
    </source>
</evidence>
<feature type="domain" description="C2H2-type" evidence="6">
    <location>
        <begin position="149"/>
        <end position="177"/>
    </location>
</feature>
<gene>
    <name evidence="7" type="ORF">CUNI_LOCUS11552</name>
</gene>
<keyword evidence="2" id="KW-0677">Repeat</keyword>
<dbReference type="GO" id="GO:0008270">
    <property type="term" value="F:zinc ion binding"/>
    <property type="evidence" value="ECO:0007669"/>
    <property type="project" value="UniProtKB-KW"/>
</dbReference>
<dbReference type="AlphaFoldDB" id="A0A8S3Z8Q3"/>
<keyword evidence="8" id="KW-1185">Reference proteome</keyword>
<dbReference type="Gene3D" id="3.30.160.60">
    <property type="entry name" value="Classic Zinc Finger"/>
    <property type="match status" value="1"/>
</dbReference>
<evidence type="ECO:0000256" key="3">
    <source>
        <dbReference type="ARBA" id="ARBA00022771"/>
    </source>
</evidence>
<name>A0A8S3Z8Q3_9EUPU</name>
<organism evidence="7 8">
    <name type="scientific">Candidula unifasciata</name>
    <dbReference type="NCBI Taxonomy" id="100452"/>
    <lineage>
        <taxon>Eukaryota</taxon>
        <taxon>Metazoa</taxon>
        <taxon>Spiralia</taxon>
        <taxon>Lophotrochozoa</taxon>
        <taxon>Mollusca</taxon>
        <taxon>Gastropoda</taxon>
        <taxon>Heterobranchia</taxon>
        <taxon>Euthyneura</taxon>
        <taxon>Panpulmonata</taxon>
        <taxon>Eupulmonata</taxon>
        <taxon>Stylommatophora</taxon>
        <taxon>Helicina</taxon>
        <taxon>Helicoidea</taxon>
        <taxon>Geomitridae</taxon>
        <taxon>Candidula</taxon>
    </lineage>
</organism>
<comment type="caution">
    <text evidence="7">The sequence shown here is derived from an EMBL/GenBank/DDBJ whole genome shotgun (WGS) entry which is preliminary data.</text>
</comment>
<evidence type="ECO:0000313" key="7">
    <source>
        <dbReference type="EMBL" id="CAG5125994.1"/>
    </source>
</evidence>
<dbReference type="Pfam" id="PF13894">
    <property type="entry name" value="zf-C2H2_4"/>
    <property type="match status" value="1"/>
</dbReference>
<dbReference type="PROSITE" id="PS00028">
    <property type="entry name" value="ZINC_FINGER_C2H2_1"/>
    <property type="match status" value="2"/>
</dbReference>
<evidence type="ECO:0000256" key="5">
    <source>
        <dbReference type="PROSITE-ProRule" id="PRU00042"/>
    </source>
</evidence>
<dbReference type="OrthoDB" id="6105938at2759"/>
<keyword evidence="4" id="KW-0862">Zinc</keyword>
<keyword evidence="3 5" id="KW-0863">Zinc-finger</keyword>
<dbReference type="InterPro" id="IPR036236">
    <property type="entry name" value="Znf_C2H2_sf"/>
</dbReference>
<proteinExistence type="predicted"/>
<sequence>MPELQMDVAVANRFISSLSKSLQALCHGCMDFDSGIEIVASGSPVVSRNIHSHRPRKDVFVVYPESCDMSASGSNFQGNAFYGNSHQVSNMPCPYCQESLPSRILFQKHMNNFHREEFVFPFNCTMCQKGFFSLPGLRHHMEAHKGRQFVCVVCDARFHHKHHLKRHLEGVHSRKECRCCLQTFPVGVEFNGHVLSCGQNTGDK</sequence>
<dbReference type="PANTHER" id="PTHR24379:SF121">
    <property type="entry name" value="C2H2-TYPE DOMAIN-CONTAINING PROTEIN"/>
    <property type="match status" value="1"/>
</dbReference>
<evidence type="ECO:0000256" key="4">
    <source>
        <dbReference type="ARBA" id="ARBA00022833"/>
    </source>
</evidence>